<evidence type="ECO:0000313" key="1">
    <source>
        <dbReference type="EMBL" id="KAA1253307.1"/>
    </source>
</evidence>
<proteinExistence type="predicted"/>
<sequence>MQLKSELKGLLMSLESNTKEKKSLLDRINAKSIESEENSDSEPRIAFYVGLGTHVSAHTVKAILSSERFSNSIVLAHSEDVVKLSHEGITAHDVEIYNDTDELSIFSLRNIECRDPLEHELLKLKKDLCRQPNFNLQPKKVDLDYGNTYPGMSKKKGGHRHQFIRKLK</sequence>
<reference evidence="1 2" key="1">
    <citation type="submission" date="2019-09" db="EMBL/GenBank/DDBJ databases">
        <authorList>
            <person name="Kritzky A."/>
            <person name="Schelkanova E.Y."/>
            <person name="Alkhova Z.V."/>
            <person name="Smirnova N.I."/>
        </authorList>
    </citation>
    <scope>NUCLEOTIDE SEQUENCE [LARGE SCALE GENOMIC DNA]</scope>
    <source>
        <strain evidence="1 2">M1526</strain>
    </source>
</reference>
<dbReference type="AlphaFoldDB" id="A0A5Q6PEK6"/>
<name>A0A5Q6PEK6_VIBCL</name>
<organism evidence="1 2">
    <name type="scientific">Vibrio cholerae</name>
    <dbReference type="NCBI Taxonomy" id="666"/>
    <lineage>
        <taxon>Bacteria</taxon>
        <taxon>Pseudomonadati</taxon>
        <taxon>Pseudomonadota</taxon>
        <taxon>Gammaproteobacteria</taxon>
        <taxon>Vibrionales</taxon>
        <taxon>Vibrionaceae</taxon>
        <taxon>Vibrio</taxon>
    </lineage>
</organism>
<dbReference type="Proteomes" id="UP000323225">
    <property type="component" value="Unassembled WGS sequence"/>
</dbReference>
<comment type="caution">
    <text evidence="1">The sequence shown here is derived from an EMBL/GenBank/DDBJ whole genome shotgun (WGS) entry which is preliminary data.</text>
</comment>
<dbReference type="EMBL" id="VUAA01000023">
    <property type="protein sequence ID" value="KAA1253307.1"/>
    <property type="molecule type" value="Genomic_DNA"/>
</dbReference>
<evidence type="ECO:0000313" key="2">
    <source>
        <dbReference type="Proteomes" id="UP000323225"/>
    </source>
</evidence>
<accession>A0A5Q6PEK6</accession>
<protein>
    <submittedName>
        <fullName evidence="1">Uncharacterized protein</fullName>
    </submittedName>
</protein>
<gene>
    <name evidence="1" type="ORF">F0M16_18195</name>
</gene>